<feature type="compositionally biased region" description="Basic and acidic residues" evidence="1">
    <location>
        <begin position="1711"/>
        <end position="1724"/>
    </location>
</feature>
<feature type="compositionally biased region" description="Basic and acidic residues" evidence="1">
    <location>
        <begin position="1088"/>
        <end position="1106"/>
    </location>
</feature>
<feature type="region of interest" description="Disordered" evidence="1">
    <location>
        <begin position="687"/>
        <end position="876"/>
    </location>
</feature>
<evidence type="ECO:0000256" key="1">
    <source>
        <dbReference type="SAM" id="MobiDB-lite"/>
    </source>
</evidence>
<feature type="compositionally biased region" description="Basic and acidic residues" evidence="1">
    <location>
        <begin position="594"/>
        <end position="607"/>
    </location>
</feature>
<feature type="region of interest" description="Disordered" evidence="1">
    <location>
        <begin position="1183"/>
        <end position="1550"/>
    </location>
</feature>
<feature type="compositionally biased region" description="Basic and acidic residues" evidence="1">
    <location>
        <begin position="959"/>
        <end position="974"/>
    </location>
</feature>
<gene>
    <name evidence="4" type="primary">LOC109461534</name>
</gene>
<dbReference type="OrthoDB" id="10612808at2759"/>
<feature type="compositionally biased region" description="Basic and acidic residues" evidence="1">
    <location>
        <begin position="265"/>
        <end position="280"/>
    </location>
</feature>
<feature type="compositionally biased region" description="Basic and acidic residues" evidence="1">
    <location>
        <begin position="505"/>
        <end position="527"/>
    </location>
</feature>
<feature type="compositionally biased region" description="Basic and acidic residues" evidence="1">
    <location>
        <begin position="993"/>
        <end position="1011"/>
    </location>
</feature>
<evidence type="ECO:0000256" key="2">
    <source>
        <dbReference type="SAM" id="SignalP"/>
    </source>
</evidence>
<feature type="region of interest" description="Disordered" evidence="1">
    <location>
        <begin position="174"/>
        <end position="211"/>
    </location>
</feature>
<protein>
    <submittedName>
        <fullName evidence="4">Microtubule-associated protein futsch-like</fullName>
    </submittedName>
</protein>
<feature type="compositionally biased region" description="Acidic residues" evidence="1">
    <location>
        <begin position="1400"/>
        <end position="1414"/>
    </location>
</feature>
<feature type="compositionally biased region" description="Basic and acidic residues" evidence="1">
    <location>
        <begin position="304"/>
        <end position="317"/>
    </location>
</feature>
<feature type="region of interest" description="Disordered" evidence="1">
    <location>
        <begin position="1748"/>
        <end position="1773"/>
    </location>
</feature>
<feature type="compositionally biased region" description="Acidic residues" evidence="1">
    <location>
        <begin position="1329"/>
        <end position="1339"/>
    </location>
</feature>
<feature type="region of interest" description="Disordered" evidence="1">
    <location>
        <begin position="435"/>
        <end position="647"/>
    </location>
</feature>
<feature type="compositionally biased region" description="Basic and acidic residues" evidence="1">
    <location>
        <begin position="1619"/>
        <end position="1631"/>
    </location>
</feature>
<feature type="compositionally biased region" description="Polar residues" evidence="1">
    <location>
        <begin position="940"/>
        <end position="951"/>
    </location>
</feature>
<feature type="compositionally biased region" description="Basic and acidic residues" evidence="1">
    <location>
        <begin position="1276"/>
        <end position="1285"/>
    </location>
</feature>
<keyword evidence="2" id="KW-0732">Signal</keyword>
<feature type="region of interest" description="Disordered" evidence="1">
    <location>
        <begin position="1585"/>
        <end position="1731"/>
    </location>
</feature>
<sequence>MKLGIFLTLAVLLSCTSANLHPKNAKSDKKTALVDSFLEKKAGIENPADSLKPKDWVKYVEQKVATNLKADEEKTEKKQHENARSNPVLSKLLRPSGSDVTAVKPADLERVSSQHFRQPEQQVEGYIARYGRSSHVDNVMKMQEVMRHVSEISREDPRGDAADMVPDFLRGHNAVQSGSRHDAHEGHAPMVDPEEEKGHEHPYPGVLTGKHSESLHHGLKQTLQGVEHAKAEEASRGSGHEVHKHQKHQESVHGRNPHPVGEELDNTKKQAEESEAKADPTPETAPQEEGKEDAGAAKASSLVEKIRLMQEMAKKEAEESEVTGQVSSSSTLDEGDAENAVPAPSQAAEEKETNAVLAQEENSEDAGAAAANSVVEKIQMMQKMAALAKVSSSENVDPTSDAQADLDDAGAAAASSIVEKIQMMQRMAALAKMMKKMKEGSEEEKEEALEEAKEVLPPEVLSVIKSKLDQEQGDMDKDAVETAERPSPSPLVREKLRQSGRLHPVNKEDKASDEEKQKEGSGAREENPGQTEGKAPERPSIHESPAEPDDDVARPAEHSTLSSLRKESLRESGRLVTGDKTTSDDANPTEEDSEDHKTDARQSKEAGKGGPTMEESPKIILQSSLSEKDQTTADANEETATKSDGPAKALGAIMKAMAIAKAQQDTSASTDAGAAEAINLEEKIRLMQEMAKKQTEESEVTGQEESSSTSDEGDTENAVPAPSEAAQEKETNAVLAQEENTEASEGLKPALTPESTEKKLQVIQAIKHATELANGRKKQPASIEADDTPKNNEEGNLEIANDNSAPKAVNEEEPTSHDEEEAARALEEAIKKAVAIAKEGRQETPASEEAKTAEPTTESKQPPLTPENKEKELQVMTAIRNAMEFAKGYEESSASIEAAGQVAKALDTADPTVSAENTEQENNKEAPKPAPSQDGKVDSDQNAFNVLQQVNELRKLKHMASDEASKNGLEDSQKENNIVDDIGSVDQIANNKPQDEALKDQSKEEKAKRVLDTMAELQAAASEQKEQSSKEKAKRVLDTVAELQAAASNQKKQLNSEEAIAKTEEEKLEDNNLESRSQAQQAIMETIGKIRQEAEERAHEQEKDDPTPEETQEFQGKDIGDLEPEVNTDSSGPVAGDAENAEGSRSAKEELTEDTAEAETNSIVEKIKLMQRMAALAKVVKKMKDGSEEEKEEALEEAKEMLPPEVLSVVQAKIAEESGNQENGKDDMEEETAGESSEAKVEEEIDENQDTQDAVKDTEEERTREEAGGNIEEDEGKVQFKKVESVEGLNLAVAEPEEHLGGTGKGEQTRKESGEDLSKGPEESLAENKEEDQNEENLTEESQILGDVDKAQSVINPQDQDERKFKDSLMEDEDDLSLKTSQESAQRAEEHIKTGHDTEEGTNDDQNDQEDEDVGETKEGDPLTRLANIKATLAHLQGLEEEQQDEKSDETGKEEEDNVAPAEELLPQKPADSTPTKNGKIETRTTQFQETELDEKKNEGEVNVRASQKPADDSMTTKNAKTEARITHDQLQGPENDDEKENELEGEGNEVEHVRVSLSQKAAAAEKVQRKALIAAGIAQSHLKAHGIKAPKSQEQPDEHKHLKGDATSVKKTSYYLSEEGKLRSSDEAHKEAKKHKILKIKNNLLTDGVAKTSQEDPEDVNSGGDKIRSPEELFSKEKETERSAENKGLKPASPFLQGAFMARNTALQGKPDKEHPQSSDRTSKIPPYYLSKEKVMKSSDEFLEEEVLSVGKEEKSPVRPLPKDLARKNKISDKGTKGKISKEVLLTMEDKKKVISTEKKLTGLLSNAADVKKENKTKLDKETKTKTGLKMSAKPKSLFGKAVKAGKHRNLAKLREMAMAMAKKRRLPRGRRN</sequence>
<feature type="compositionally biased region" description="Basic and acidic residues" evidence="1">
    <location>
        <begin position="1253"/>
        <end position="1267"/>
    </location>
</feature>
<feature type="compositionally biased region" description="Basic and acidic residues" evidence="1">
    <location>
        <begin position="838"/>
        <end position="852"/>
    </location>
</feature>
<feature type="region of interest" description="Disordered" evidence="1">
    <location>
        <begin position="70"/>
        <end position="93"/>
    </location>
</feature>
<feature type="region of interest" description="Disordered" evidence="1">
    <location>
        <begin position="888"/>
        <end position="1160"/>
    </location>
</feature>
<feature type="compositionally biased region" description="Acidic residues" evidence="1">
    <location>
        <begin position="1535"/>
        <end position="1549"/>
    </location>
</feature>
<feature type="compositionally biased region" description="Basic and acidic residues" evidence="1">
    <location>
        <begin position="227"/>
        <end position="241"/>
    </location>
</feature>
<feature type="compositionally biased region" description="Basic and acidic residues" evidence="1">
    <location>
        <begin position="1595"/>
        <end position="1605"/>
    </location>
</feature>
<dbReference type="Proteomes" id="UP000515135">
    <property type="component" value="Unplaced"/>
</dbReference>
<name>A0A6P4XRZ9_BRABE</name>
<feature type="compositionally biased region" description="Polar residues" evidence="1">
    <location>
        <begin position="1074"/>
        <end position="1083"/>
    </location>
</feature>
<feature type="compositionally biased region" description="Basic and acidic residues" evidence="1">
    <location>
        <begin position="1666"/>
        <end position="1689"/>
    </location>
</feature>
<feature type="compositionally biased region" description="Basic and acidic residues" evidence="1">
    <location>
        <begin position="466"/>
        <end position="484"/>
    </location>
</feature>
<feature type="compositionally biased region" description="Polar residues" evidence="1">
    <location>
        <begin position="322"/>
        <end position="332"/>
    </location>
</feature>
<feature type="compositionally biased region" description="Basic and acidic residues" evidence="1">
    <location>
        <begin position="814"/>
        <end position="831"/>
    </location>
</feature>
<accession>A0A6P4XRZ9</accession>
<reference evidence="4" key="1">
    <citation type="submission" date="2025-08" db="UniProtKB">
        <authorList>
            <consortium name="RefSeq"/>
        </authorList>
    </citation>
    <scope>IDENTIFICATION</scope>
    <source>
        <tissue evidence="4">Gonad</tissue>
    </source>
</reference>
<feature type="compositionally biased region" description="Basic and acidic residues" evidence="1">
    <location>
        <begin position="1023"/>
        <end position="1037"/>
    </location>
</feature>
<feature type="compositionally biased region" description="Basic and acidic residues" evidence="1">
    <location>
        <begin position="1386"/>
        <end position="1399"/>
    </location>
</feature>
<evidence type="ECO:0000313" key="3">
    <source>
        <dbReference type="Proteomes" id="UP000515135"/>
    </source>
</evidence>
<proteinExistence type="predicted"/>
<dbReference type="RefSeq" id="XP_019613474.1">
    <property type="nucleotide sequence ID" value="XM_019757915.1"/>
</dbReference>
<feature type="compositionally biased region" description="Basic and acidic residues" evidence="1">
    <location>
        <begin position="1752"/>
        <end position="1773"/>
    </location>
</feature>
<feature type="region of interest" description="Disordered" evidence="1">
    <location>
        <begin position="227"/>
        <end position="370"/>
    </location>
</feature>
<evidence type="ECO:0000313" key="4">
    <source>
        <dbReference type="RefSeq" id="XP_019613474.1"/>
    </source>
</evidence>
<dbReference type="PROSITE" id="PS51257">
    <property type="entry name" value="PROKAR_LIPOPROTEIN"/>
    <property type="match status" value="1"/>
</dbReference>
<keyword evidence="3" id="KW-1185">Reference proteome</keyword>
<feature type="compositionally biased region" description="Basic and acidic residues" evidence="1">
    <location>
        <begin position="1360"/>
        <end position="1369"/>
    </location>
</feature>
<feature type="signal peptide" evidence="2">
    <location>
        <begin position="1"/>
        <end position="18"/>
    </location>
</feature>
<feature type="compositionally biased region" description="Basic and acidic residues" evidence="1">
    <location>
        <begin position="564"/>
        <end position="573"/>
    </location>
</feature>
<dbReference type="GeneID" id="109461534"/>
<dbReference type="KEGG" id="bbel:109461534"/>
<feature type="compositionally biased region" description="Basic and acidic residues" evidence="1">
    <location>
        <begin position="687"/>
        <end position="696"/>
    </location>
</feature>
<feature type="compositionally biased region" description="Basic and acidic residues" evidence="1">
    <location>
        <begin position="70"/>
        <end position="83"/>
    </location>
</feature>
<organism evidence="3 4">
    <name type="scientific">Branchiostoma belcheri</name>
    <name type="common">Amphioxus</name>
    <dbReference type="NCBI Taxonomy" id="7741"/>
    <lineage>
        <taxon>Eukaryota</taxon>
        <taxon>Metazoa</taxon>
        <taxon>Chordata</taxon>
        <taxon>Cephalochordata</taxon>
        <taxon>Leptocardii</taxon>
        <taxon>Amphioxiformes</taxon>
        <taxon>Branchiostomatidae</taxon>
        <taxon>Branchiostoma</taxon>
    </lineage>
</organism>
<feature type="chain" id="PRO_5027551220" evidence="2">
    <location>
        <begin position="19"/>
        <end position="1874"/>
    </location>
</feature>
<feature type="compositionally biased region" description="Basic and acidic residues" evidence="1">
    <location>
        <begin position="1307"/>
        <end position="1328"/>
    </location>
</feature>
<feature type="compositionally biased region" description="Basic and acidic residues" evidence="1">
    <location>
        <begin position="534"/>
        <end position="557"/>
    </location>
</feature>